<dbReference type="SUPFAM" id="SSF88713">
    <property type="entry name" value="Glycoside hydrolase/deacetylase"/>
    <property type="match status" value="1"/>
</dbReference>
<keyword evidence="2" id="KW-1133">Transmembrane helix</keyword>
<feature type="region of interest" description="Disordered" evidence="1">
    <location>
        <begin position="268"/>
        <end position="299"/>
    </location>
</feature>
<evidence type="ECO:0000256" key="1">
    <source>
        <dbReference type="SAM" id="MobiDB-lite"/>
    </source>
</evidence>
<feature type="region of interest" description="Disordered" evidence="1">
    <location>
        <begin position="1"/>
        <end position="30"/>
    </location>
</feature>
<dbReference type="AlphaFoldDB" id="A0A927HEK3"/>
<sequence>MFRLDRARQGAQADRTPGPNRIPGVRTGRQSRRVHMARGFLSGILWGGLLGLIVVGVASALAPPPMLPVTPQVADVAPSVDKAPETVVTVLPPTQESASVTAPTEATAPVQAPASDTIVLDQEATRPPVAPETGGTEELETPTAASEESDMGVVAEAPVQPSPQSIAPLVPQAQDVPDITTAPANPPAPVDPEVADAPATTPEEVSPTPPTQTPIADAGTQAEPEDAPAAQSEVPLVAEQSAVTVAPEAPEAPAAEPLQDTQIAALSPAPDVQPLDPPSVVTPSTEQPPQPDTTAPAPVPAPVEGPATDVAIDSDGGAVRPAIGQPTVPLTERNTSTVAIRRPSSTTLGQVDDGDTAEVVVEAPEETPADPRPVARYAQAFENPEGKPLMSIVLIDDGSSPVTGTAGIAALRSFPYPLSFAVDSTLRDAADRVATYRAEGFEVLAMIDLPAGAQPADAETTLGAVLPTLPEVVGVLEGTRGGLQSSRPVADQVTSILMQSGHGLLTQDRGLNTMPKLARKEGVPAEPVFRDFDSKGQSATVIRRFLDQAAFKAGQEGAVVMLGRMRPDTISALLLWGLQDRAGKVALAPISAVLTHAE</sequence>
<feature type="region of interest" description="Disordered" evidence="1">
    <location>
        <begin position="176"/>
        <end position="256"/>
    </location>
</feature>
<evidence type="ECO:0000313" key="3">
    <source>
        <dbReference type="EMBL" id="MBD3663473.1"/>
    </source>
</evidence>
<evidence type="ECO:0000256" key="2">
    <source>
        <dbReference type="SAM" id="Phobius"/>
    </source>
</evidence>
<comment type="caution">
    <text evidence="3">The sequence shown here is derived from an EMBL/GenBank/DDBJ whole genome shotgun (WGS) entry which is preliminary data.</text>
</comment>
<dbReference type="GO" id="GO:0005975">
    <property type="term" value="P:carbohydrate metabolic process"/>
    <property type="evidence" value="ECO:0007669"/>
    <property type="project" value="InterPro"/>
</dbReference>
<dbReference type="InterPro" id="IPR011330">
    <property type="entry name" value="Glyco_hydro/deAcase_b/a-brl"/>
</dbReference>
<gene>
    <name evidence="3" type="ORF">H9Q16_06040</name>
</gene>
<dbReference type="InterPro" id="IPR006837">
    <property type="entry name" value="Divergent_DAC"/>
</dbReference>
<keyword evidence="2" id="KW-0812">Transmembrane</keyword>
<reference evidence="3" key="1">
    <citation type="submission" date="2020-08" db="EMBL/GenBank/DDBJ databases">
        <title>Sulfitobacter aestuariivivens sp. nov., isolated from a tidal flat.</title>
        <authorList>
            <person name="Park S."/>
            <person name="Yoon J.-H."/>
        </authorList>
    </citation>
    <scope>NUCLEOTIDE SEQUENCE</scope>
    <source>
        <strain evidence="3">TSTF-M16</strain>
    </source>
</reference>
<keyword evidence="4" id="KW-1185">Reference proteome</keyword>
<protein>
    <submittedName>
        <fullName evidence="3">Divergent polysaccharide deacetylase family protein</fullName>
    </submittedName>
</protein>
<accession>A0A927HEK3</accession>
<organism evidence="3 4">
    <name type="scientific">Sulfitobacter aestuariivivens</name>
    <dbReference type="NCBI Taxonomy" id="2766981"/>
    <lineage>
        <taxon>Bacteria</taxon>
        <taxon>Pseudomonadati</taxon>
        <taxon>Pseudomonadota</taxon>
        <taxon>Alphaproteobacteria</taxon>
        <taxon>Rhodobacterales</taxon>
        <taxon>Roseobacteraceae</taxon>
        <taxon>Sulfitobacter</taxon>
    </lineage>
</organism>
<feature type="compositionally biased region" description="Pro residues" evidence="1">
    <location>
        <begin position="286"/>
        <end position="299"/>
    </location>
</feature>
<dbReference type="Pfam" id="PF04748">
    <property type="entry name" value="Polysacc_deac_2"/>
    <property type="match status" value="1"/>
</dbReference>
<keyword evidence="2" id="KW-0472">Membrane</keyword>
<name>A0A927HEK3_9RHOB</name>
<feature type="region of interest" description="Disordered" evidence="1">
    <location>
        <begin position="124"/>
        <end position="151"/>
    </location>
</feature>
<evidence type="ECO:0000313" key="4">
    <source>
        <dbReference type="Proteomes" id="UP000635142"/>
    </source>
</evidence>
<dbReference type="EMBL" id="JACTAG010000001">
    <property type="protein sequence ID" value="MBD3663473.1"/>
    <property type="molecule type" value="Genomic_DNA"/>
</dbReference>
<dbReference type="Gene3D" id="3.20.20.370">
    <property type="entry name" value="Glycoside hydrolase/deacetylase"/>
    <property type="match status" value="1"/>
</dbReference>
<proteinExistence type="predicted"/>
<feature type="transmembrane region" description="Helical" evidence="2">
    <location>
        <begin position="39"/>
        <end position="62"/>
    </location>
</feature>
<dbReference type="CDD" id="cd10936">
    <property type="entry name" value="CE4_DAC2"/>
    <property type="match status" value="1"/>
</dbReference>
<feature type="compositionally biased region" description="Low complexity" evidence="1">
    <location>
        <begin position="191"/>
        <end position="206"/>
    </location>
</feature>
<feature type="compositionally biased region" description="Low complexity" evidence="1">
    <location>
        <begin position="246"/>
        <end position="256"/>
    </location>
</feature>
<dbReference type="Proteomes" id="UP000635142">
    <property type="component" value="Unassembled WGS sequence"/>
</dbReference>